<accession>D5EBF1</accession>
<dbReference type="Gene3D" id="1.20.1250.20">
    <property type="entry name" value="MFS general substrate transporter like domains"/>
    <property type="match status" value="1"/>
</dbReference>
<sequence>MVGLPTLLASMSKNKGITMGLYSTYTYGGLAIMPIFAGALTGIMGLETIFASFAIILFLTLFVTYKIRSNKTYIG</sequence>
<keyword evidence="1" id="KW-0472">Membrane</keyword>
<dbReference type="Proteomes" id="UP000001059">
    <property type="component" value="Chromosome"/>
</dbReference>
<feature type="transmembrane region" description="Helical" evidence="1">
    <location>
        <begin position="49"/>
        <end position="67"/>
    </location>
</feature>
<evidence type="ECO:0000256" key="1">
    <source>
        <dbReference type="SAM" id="Phobius"/>
    </source>
</evidence>
<keyword evidence="1" id="KW-1133">Transmembrane helix</keyword>
<gene>
    <name evidence="2" type="ordered locus">Mmah_0982</name>
</gene>
<dbReference type="SUPFAM" id="SSF103473">
    <property type="entry name" value="MFS general substrate transporter"/>
    <property type="match status" value="1"/>
</dbReference>
<keyword evidence="3" id="KW-1185">Reference proteome</keyword>
<evidence type="ECO:0008006" key="4">
    <source>
        <dbReference type="Google" id="ProtNLM"/>
    </source>
</evidence>
<evidence type="ECO:0000313" key="3">
    <source>
        <dbReference type="Proteomes" id="UP000001059"/>
    </source>
</evidence>
<dbReference type="AlphaFoldDB" id="D5EBF1"/>
<protein>
    <recommendedName>
        <fullName evidence="4">Major facilitator superfamily MFS_1</fullName>
    </recommendedName>
</protein>
<dbReference type="STRING" id="547558.Mmah_0982"/>
<dbReference type="InterPro" id="IPR036259">
    <property type="entry name" value="MFS_trans_sf"/>
</dbReference>
<proteinExistence type="predicted"/>
<organism evidence="2 3">
    <name type="scientific">Methanohalophilus mahii (strain ATCC 35705 / DSM 5219 / SLP)</name>
    <dbReference type="NCBI Taxonomy" id="547558"/>
    <lineage>
        <taxon>Archaea</taxon>
        <taxon>Methanobacteriati</taxon>
        <taxon>Methanobacteriota</taxon>
        <taxon>Stenosarchaea group</taxon>
        <taxon>Methanomicrobia</taxon>
        <taxon>Methanosarcinales</taxon>
        <taxon>Methanosarcinaceae</taxon>
        <taxon>Methanohalophilus</taxon>
    </lineage>
</organism>
<evidence type="ECO:0000313" key="2">
    <source>
        <dbReference type="EMBL" id="ADE36502.1"/>
    </source>
</evidence>
<dbReference type="GeneID" id="8983147"/>
<dbReference type="RefSeq" id="WP_013037445.1">
    <property type="nucleotide sequence ID" value="NC_014002.1"/>
</dbReference>
<feature type="transmembrane region" description="Helical" evidence="1">
    <location>
        <begin position="21"/>
        <end position="43"/>
    </location>
</feature>
<keyword evidence="1" id="KW-0812">Transmembrane</keyword>
<dbReference type="EMBL" id="CP001994">
    <property type="protein sequence ID" value="ADE36502.1"/>
    <property type="molecule type" value="Genomic_DNA"/>
</dbReference>
<reference evidence="2 3" key="1">
    <citation type="submission" date="2010-03" db="EMBL/GenBank/DDBJ databases">
        <title>The complete genome of Methanohalophilus mahii DSM 5219.</title>
        <authorList>
            <consortium name="US DOE Joint Genome Institute (JGI-PGF)"/>
            <person name="Lucas S."/>
            <person name="Copeland A."/>
            <person name="Lapidus A."/>
            <person name="Glavina del Rio T."/>
            <person name="Dalin E."/>
            <person name="Tice H."/>
            <person name="Bruce D."/>
            <person name="Goodwin L."/>
            <person name="Pitluck S."/>
            <person name="Kyrpides N."/>
            <person name="Mavromatis K."/>
            <person name="Ivanova N."/>
            <person name="Lykidis A."/>
            <person name="Saunders E."/>
            <person name="Brettin T."/>
            <person name="Detter J.C."/>
            <person name="Han C."/>
            <person name="Land M."/>
            <person name="Hauser L."/>
            <person name="Markowitz V."/>
            <person name="Cheng J.-F."/>
            <person name="Hugenholtz P."/>
            <person name="Woyke T."/>
            <person name="Wu D."/>
            <person name="Spring S."/>
            <person name="Schneider S."/>
            <person name="Schroeder M."/>
            <person name="Klenk H.-P."/>
            <person name="Eisen J.A."/>
        </authorList>
    </citation>
    <scope>NUCLEOTIDE SEQUENCE [LARGE SCALE GENOMIC DNA]</scope>
    <source>
        <strain evidence="3">ATCC 35705 / DSM 5219 / SLP</strain>
    </source>
</reference>
<name>D5EBF1_METMS</name>
<dbReference type="KEGG" id="mmh:Mmah_0982"/>
<dbReference type="HOGENOM" id="CLU_2662386_0_0_2"/>